<dbReference type="PROSITE" id="PS50168">
    <property type="entry name" value="DED"/>
    <property type="match status" value="2"/>
</dbReference>
<dbReference type="InterPro" id="IPR011029">
    <property type="entry name" value="DEATH-like_dom_sf"/>
</dbReference>
<dbReference type="PANTHER" id="PTHR48169">
    <property type="entry name" value="DED DOMAIN-CONTAINING PROTEIN"/>
    <property type="match status" value="1"/>
</dbReference>
<gene>
    <name evidence="3" type="ORF">LSH36_677g04030</name>
</gene>
<keyword evidence="4" id="KW-1185">Reference proteome</keyword>
<dbReference type="EMBL" id="JAODUP010000677">
    <property type="protein sequence ID" value="KAK2145518.1"/>
    <property type="molecule type" value="Genomic_DNA"/>
</dbReference>
<evidence type="ECO:0000313" key="4">
    <source>
        <dbReference type="Proteomes" id="UP001208570"/>
    </source>
</evidence>
<keyword evidence="1" id="KW-0053">Apoptosis</keyword>
<name>A0AAD9J386_9ANNE</name>
<evidence type="ECO:0000259" key="2">
    <source>
        <dbReference type="PROSITE" id="PS50168"/>
    </source>
</evidence>
<dbReference type="SMART" id="SM00031">
    <property type="entry name" value="DED"/>
    <property type="match status" value="2"/>
</dbReference>
<dbReference type="InterPro" id="IPR001875">
    <property type="entry name" value="DED_dom"/>
</dbReference>
<dbReference type="Gene3D" id="1.10.533.10">
    <property type="entry name" value="Death Domain, Fas"/>
    <property type="match status" value="2"/>
</dbReference>
<reference evidence="3" key="1">
    <citation type="journal article" date="2023" name="Mol. Biol. Evol.">
        <title>Third-Generation Sequencing Reveals the Adaptive Role of the Epigenome in Three Deep-Sea Polychaetes.</title>
        <authorList>
            <person name="Perez M."/>
            <person name="Aroh O."/>
            <person name="Sun Y."/>
            <person name="Lan Y."/>
            <person name="Juniper S.K."/>
            <person name="Young C.R."/>
            <person name="Angers B."/>
            <person name="Qian P.Y."/>
        </authorList>
    </citation>
    <scope>NUCLEOTIDE SEQUENCE</scope>
    <source>
        <strain evidence="3">P08H-3</strain>
    </source>
</reference>
<accession>A0AAD9J386</accession>
<feature type="domain" description="DED" evidence="2">
    <location>
        <begin position="96"/>
        <end position="172"/>
    </location>
</feature>
<dbReference type="SUPFAM" id="SSF47986">
    <property type="entry name" value="DEATH domain"/>
    <property type="match status" value="2"/>
</dbReference>
<dbReference type="GO" id="GO:0006915">
    <property type="term" value="P:apoptotic process"/>
    <property type="evidence" value="ECO:0007669"/>
    <property type="project" value="UniProtKB-KW"/>
</dbReference>
<evidence type="ECO:0000313" key="3">
    <source>
        <dbReference type="EMBL" id="KAK2145518.1"/>
    </source>
</evidence>
<comment type="caution">
    <text evidence="3">The sequence shown here is derived from an EMBL/GenBank/DDBJ whole genome shotgun (WGS) entry which is preliminary data.</text>
</comment>
<evidence type="ECO:0000256" key="1">
    <source>
        <dbReference type="ARBA" id="ARBA00022703"/>
    </source>
</evidence>
<organism evidence="3 4">
    <name type="scientific">Paralvinella palmiformis</name>
    <dbReference type="NCBI Taxonomy" id="53620"/>
    <lineage>
        <taxon>Eukaryota</taxon>
        <taxon>Metazoa</taxon>
        <taxon>Spiralia</taxon>
        <taxon>Lophotrochozoa</taxon>
        <taxon>Annelida</taxon>
        <taxon>Polychaeta</taxon>
        <taxon>Sedentaria</taxon>
        <taxon>Canalipalpata</taxon>
        <taxon>Terebellida</taxon>
        <taxon>Terebelliformia</taxon>
        <taxon>Alvinellidae</taxon>
        <taxon>Paralvinella</taxon>
    </lineage>
</organism>
<dbReference type="Pfam" id="PF01335">
    <property type="entry name" value="DED"/>
    <property type="match status" value="2"/>
</dbReference>
<dbReference type="PANTHER" id="PTHR48169:SF7">
    <property type="entry name" value="CASPASE 10"/>
    <property type="match status" value="1"/>
</dbReference>
<dbReference type="GO" id="GO:0042981">
    <property type="term" value="P:regulation of apoptotic process"/>
    <property type="evidence" value="ECO:0007669"/>
    <property type="project" value="InterPro"/>
</dbReference>
<protein>
    <recommendedName>
        <fullName evidence="2">DED domain-containing protein</fullName>
    </recommendedName>
</protein>
<sequence length="260" mass="30244">MATETRINKFKQCLHEIHKKLEERDLKSLKFFAYDKLPASDVESSSTAFLLFDRLNGAEVISEDQLGWLRVVFRELDLKPVLELLNEYEMKQNVGPYKVMLHRVAMNIGEKDLEVMKIFSEINKSVVDDINTSLDLITELEKHGKINRDNVNFLEQVLRQLEDKKLGKIIVTSQEKNFPNSLQLCKDFEKNLIQNVKSDPKLFWRYCSSKLKNKHRIDDIQANDSPKTQRDLVTAAILNTYFATVFICENVEDMPSLETN</sequence>
<dbReference type="Proteomes" id="UP001208570">
    <property type="component" value="Unassembled WGS sequence"/>
</dbReference>
<dbReference type="AlphaFoldDB" id="A0AAD9J386"/>
<proteinExistence type="predicted"/>
<feature type="domain" description="DED" evidence="2">
    <location>
        <begin position="9"/>
        <end position="87"/>
    </location>
</feature>